<reference evidence="2 3" key="1">
    <citation type="submission" date="2016-10" db="EMBL/GenBank/DDBJ databases">
        <authorList>
            <person name="Varghese N."/>
            <person name="Submissions S."/>
        </authorList>
    </citation>
    <scope>NUCLEOTIDE SEQUENCE [LARGE SCALE GENOMIC DNA]</scope>
    <source>
        <strain evidence="2 3">CECT 8317</strain>
    </source>
</reference>
<proteinExistence type="predicted"/>
<comment type="caution">
    <text evidence="2">The sequence shown here is derived from an EMBL/GenBank/DDBJ whole genome shotgun (WGS) entry which is preliminary data.</text>
</comment>
<dbReference type="Pfam" id="PF00941">
    <property type="entry name" value="FAD_binding_5"/>
    <property type="match status" value="1"/>
</dbReference>
<sequence length="275" mass="29689">MTSATCPDRRQTRILLPASAKEACALARYHSAPYMAGASALQLGWNKTGRWPKHVVSLNAINTLHGCHRAADHWSLGALSRLSELTRNPDLCAELPVLETALLGVGAPGIRHIATLAGNIGFAGDLLPTLLVLDARLDWLDENGADQQTLLADWLTAPPAHALITRVRLPLPQPQQHLHMEKLASRSAFNPPLLNIASSWQWQPQADLRLAAGGAGLRPRRLQACEQALAATADRPLTARTLLPLLAADLPELAEQPLLQIAANLVRAQWHGSHA</sequence>
<dbReference type="InterPro" id="IPR036318">
    <property type="entry name" value="FAD-bd_PCMH-like_sf"/>
</dbReference>
<dbReference type="PANTHER" id="PTHR42659:SF9">
    <property type="entry name" value="XANTHINE DEHYDROGENASE FAD-BINDING SUBUNIT XDHB-RELATED"/>
    <property type="match status" value="1"/>
</dbReference>
<dbReference type="Gene3D" id="3.30.390.50">
    <property type="entry name" value="CO dehydrogenase flavoprotein, C-terminal domain"/>
    <property type="match status" value="1"/>
</dbReference>
<dbReference type="PANTHER" id="PTHR42659">
    <property type="entry name" value="XANTHINE DEHYDROGENASE SUBUNIT C-RELATED"/>
    <property type="match status" value="1"/>
</dbReference>
<dbReference type="GO" id="GO:0016491">
    <property type="term" value="F:oxidoreductase activity"/>
    <property type="evidence" value="ECO:0007669"/>
    <property type="project" value="InterPro"/>
</dbReference>
<dbReference type="EMBL" id="FNVE01000001">
    <property type="protein sequence ID" value="SEF63697.1"/>
    <property type="molecule type" value="Genomic_DNA"/>
</dbReference>
<dbReference type="InterPro" id="IPR051312">
    <property type="entry name" value="Diverse_Substr_Oxidored"/>
</dbReference>
<dbReference type="InterPro" id="IPR002346">
    <property type="entry name" value="Mopterin_DH_FAD-bd"/>
</dbReference>
<dbReference type="SUPFAM" id="SSF55447">
    <property type="entry name" value="CO dehydrogenase flavoprotein C-terminal domain-like"/>
    <property type="match status" value="1"/>
</dbReference>
<keyword evidence="3" id="KW-1185">Reference proteome</keyword>
<accession>A0AAQ1G4J7</accession>
<dbReference type="InterPro" id="IPR016166">
    <property type="entry name" value="FAD-bd_PCMH"/>
</dbReference>
<dbReference type="PROSITE" id="PS51387">
    <property type="entry name" value="FAD_PCMH"/>
    <property type="match status" value="1"/>
</dbReference>
<dbReference type="InterPro" id="IPR036683">
    <property type="entry name" value="CO_DH_flav_C_dom_sf"/>
</dbReference>
<dbReference type="SUPFAM" id="SSF56176">
    <property type="entry name" value="FAD-binding/transporter-associated domain-like"/>
    <property type="match status" value="1"/>
</dbReference>
<protein>
    <submittedName>
        <fullName evidence="2">CO or xanthine dehydrogenase, FAD-binding subunit</fullName>
    </submittedName>
</protein>
<organism evidence="2 3">
    <name type="scientific">Halopseudomonas aestusnigri</name>
    <dbReference type="NCBI Taxonomy" id="857252"/>
    <lineage>
        <taxon>Bacteria</taxon>
        <taxon>Pseudomonadati</taxon>
        <taxon>Pseudomonadota</taxon>
        <taxon>Gammaproteobacteria</taxon>
        <taxon>Pseudomonadales</taxon>
        <taxon>Pseudomonadaceae</taxon>
        <taxon>Halopseudomonas</taxon>
    </lineage>
</organism>
<dbReference type="InterPro" id="IPR016169">
    <property type="entry name" value="FAD-bd_PCMH_sub2"/>
</dbReference>
<dbReference type="RefSeq" id="WP_160003128.1">
    <property type="nucleotide sequence ID" value="NZ_FNVE01000001.1"/>
</dbReference>
<dbReference type="Gene3D" id="3.30.465.10">
    <property type="match status" value="1"/>
</dbReference>
<evidence type="ECO:0000313" key="3">
    <source>
        <dbReference type="Proteomes" id="UP000243518"/>
    </source>
</evidence>
<evidence type="ECO:0000313" key="2">
    <source>
        <dbReference type="EMBL" id="SEF63697.1"/>
    </source>
</evidence>
<gene>
    <name evidence="2" type="ORF">SAMN05216586_101558</name>
</gene>
<dbReference type="AlphaFoldDB" id="A0AAQ1G4J7"/>
<dbReference type="Proteomes" id="UP000243518">
    <property type="component" value="Unassembled WGS sequence"/>
</dbReference>
<feature type="domain" description="FAD-binding PCMH-type" evidence="1">
    <location>
        <begin position="7"/>
        <end position="174"/>
    </location>
</feature>
<name>A0AAQ1G4J7_9GAMM</name>
<evidence type="ECO:0000259" key="1">
    <source>
        <dbReference type="PROSITE" id="PS51387"/>
    </source>
</evidence>
<dbReference type="GO" id="GO:0071949">
    <property type="term" value="F:FAD binding"/>
    <property type="evidence" value="ECO:0007669"/>
    <property type="project" value="InterPro"/>
</dbReference>